<protein>
    <submittedName>
        <fullName evidence="1">Uncharacterized protein</fullName>
    </submittedName>
</protein>
<sequence length="99" mass="11903">MGETMSYTRLTSFLQKDTSFLSPWSWDPKASENEASTLRNEKQYLRFQPGSYFAVSIFDLLKERENPRGDDYLQIAWEYEKRMMKIIEARLKQKLDPFY</sequence>
<evidence type="ECO:0000313" key="2">
    <source>
        <dbReference type="EMBL" id="RZC26741.1"/>
    </source>
</evidence>
<keyword evidence="3" id="KW-1185">Reference proteome</keyword>
<accession>A0A0B2SUE2</accession>
<reference evidence="2 3" key="2">
    <citation type="submission" date="2018-09" db="EMBL/GenBank/DDBJ databases">
        <title>A high-quality reference genome of wild soybean provides a powerful tool to mine soybean genomes.</title>
        <authorList>
            <person name="Xie M."/>
            <person name="Chung C.Y.L."/>
            <person name="Li M.-W."/>
            <person name="Wong F.-L."/>
            <person name="Chan T.-F."/>
            <person name="Lam H.-M."/>
        </authorList>
    </citation>
    <scope>NUCLEOTIDE SEQUENCE [LARGE SCALE GENOMIC DNA]</scope>
    <source>
        <strain evidence="3">cv. W05</strain>
        <tissue evidence="2">Hypocotyl of etiolated seedlings</tissue>
    </source>
</reference>
<evidence type="ECO:0000313" key="3">
    <source>
        <dbReference type="Proteomes" id="UP000289340"/>
    </source>
</evidence>
<dbReference type="EMBL" id="QZWG01000002">
    <property type="protein sequence ID" value="RZC26741.1"/>
    <property type="molecule type" value="Genomic_DNA"/>
</dbReference>
<evidence type="ECO:0000313" key="1">
    <source>
        <dbReference type="EMBL" id="KHN48558.1"/>
    </source>
</evidence>
<organism evidence="1">
    <name type="scientific">Glycine soja</name>
    <name type="common">Wild soybean</name>
    <dbReference type="NCBI Taxonomy" id="3848"/>
    <lineage>
        <taxon>Eukaryota</taxon>
        <taxon>Viridiplantae</taxon>
        <taxon>Streptophyta</taxon>
        <taxon>Embryophyta</taxon>
        <taxon>Tracheophyta</taxon>
        <taxon>Spermatophyta</taxon>
        <taxon>Magnoliopsida</taxon>
        <taxon>eudicotyledons</taxon>
        <taxon>Gunneridae</taxon>
        <taxon>Pentapetalae</taxon>
        <taxon>rosids</taxon>
        <taxon>fabids</taxon>
        <taxon>Fabales</taxon>
        <taxon>Fabaceae</taxon>
        <taxon>Papilionoideae</taxon>
        <taxon>50 kb inversion clade</taxon>
        <taxon>NPAAA clade</taxon>
        <taxon>indigoferoid/millettioid clade</taxon>
        <taxon>Phaseoleae</taxon>
        <taxon>Glycine</taxon>
        <taxon>Glycine subgen. Soja</taxon>
    </lineage>
</organism>
<reference evidence="1" key="1">
    <citation type="submission" date="2014-07" db="EMBL/GenBank/DDBJ databases">
        <title>Identification of a novel salt tolerance gene in wild soybean by whole-genome sequencing.</title>
        <authorList>
            <person name="Lam H.-M."/>
            <person name="Qi X."/>
            <person name="Li M.-W."/>
            <person name="Liu X."/>
            <person name="Xie M."/>
            <person name="Ni M."/>
            <person name="Xu X."/>
        </authorList>
    </citation>
    <scope>NUCLEOTIDE SEQUENCE [LARGE SCALE GENOMIC DNA]</scope>
    <source>
        <tissue evidence="1">Root</tissue>
    </source>
</reference>
<gene>
    <name evidence="2" type="ORF">D0Y65_005075</name>
    <name evidence="1" type="ORF">glysoja_034181</name>
</gene>
<dbReference type="AlphaFoldDB" id="A0A0B2SUE2"/>
<dbReference type="Proteomes" id="UP000289340">
    <property type="component" value="Chromosome 2"/>
</dbReference>
<dbReference type="EMBL" id="KN639434">
    <property type="protein sequence ID" value="KHN48558.1"/>
    <property type="molecule type" value="Genomic_DNA"/>
</dbReference>
<dbReference type="Proteomes" id="UP000053555">
    <property type="component" value="Unassembled WGS sequence"/>
</dbReference>
<proteinExistence type="predicted"/>
<name>A0A0B2SUE2_GLYSO</name>